<gene>
    <name evidence="7" type="ORF">AXF15_00665</name>
</gene>
<feature type="domain" description="Methyltransferase" evidence="6">
    <location>
        <begin position="48"/>
        <end position="144"/>
    </location>
</feature>
<dbReference type="PANTHER" id="PTHR44307">
    <property type="entry name" value="PHOSPHOETHANOLAMINE METHYLTRANSFERASE"/>
    <property type="match status" value="1"/>
</dbReference>
<evidence type="ECO:0000256" key="1">
    <source>
        <dbReference type="ARBA" id="ARBA00005189"/>
    </source>
</evidence>
<organism evidence="7 8">
    <name type="scientific">Desulfomicrobium orale DSM 12838</name>
    <dbReference type="NCBI Taxonomy" id="888061"/>
    <lineage>
        <taxon>Bacteria</taxon>
        <taxon>Pseudomonadati</taxon>
        <taxon>Thermodesulfobacteriota</taxon>
        <taxon>Desulfovibrionia</taxon>
        <taxon>Desulfovibrionales</taxon>
        <taxon>Desulfomicrobiaceae</taxon>
        <taxon>Desulfomicrobium</taxon>
    </lineage>
</organism>
<dbReference type="GO" id="GO:0032259">
    <property type="term" value="P:methylation"/>
    <property type="evidence" value="ECO:0007669"/>
    <property type="project" value="UniProtKB-KW"/>
</dbReference>
<dbReference type="InterPro" id="IPR041698">
    <property type="entry name" value="Methyltransf_25"/>
</dbReference>
<dbReference type="Pfam" id="PF13649">
    <property type="entry name" value="Methyltransf_25"/>
    <property type="match status" value="1"/>
</dbReference>
<dbReference type="GO" id="GO:0000234">
    <property type="term" value="F:phosphoethanolamine N-methyltransferase activity"/>
    <property type="evidence" value="ECO:0007669"/>
    <property type="project" value="UniProtKB-EC"/>
</dbReference>
<protein>
    <recommendedName>
        <fullName evidence="6">Methyltransferase domain-containing protein</fullName>
    </recommendedName>
</protein>
<evidence type="ECO:0000313" key="7">
    <source>
        <dbReference type="EMBL" id="AMD91774.1"/>
    </source>
</evidence>
<evidence type="ECO:0000259" key="6">
    <source>
        <dbReference type="Pfam" id="PF13649"/>
    </source>
</evidence>
<keyword evidence="8" id="KW-1185">Reference proteome</keyword>
<keyword evidence="3" id="KW-0808">Transferase</keyword>
<keyword evidence="2" id="KW-0489">Methyltransferase</keyword>
<dbReference type="AlphaFoldDB" id="A0A109W5B8"/>
<comment type="pathway">
    <text evidence="1">Lipid metabolism.</text>
</comment>
<dbReference type="STRING" id="888061.AXF15_00665"/>
<dbReference type="EMBL" id="CP014230">
    <property type="protein sequence ID" value="AMD91774.1"/>
    <property type="molecule type" value="Genomic_DNA"/>
</dbReference>
<reference evidence="8" key="1">
    <citation type="submission" date="2016-02" db="EMBL/GenBank/DDBJ databases">
        <authorList>
            <person name="Holder M.E."/>
            <person name="Ajami N.J."/>
            <person name="Petrosino J.F."/>
        </authorList>
    </citation>
    <scope>NUCLEOTIDE SEQUENCE [LARGE SCALE GENOMIC DNA]</scope>
    <source>
        <strain evidence="8">DSM 12838</strain>
    </source>
</reference>
<evidence type="ECO:0000256" key="5">
    <source>
        <dbReference type="ARBA" id="ARBA00047622"/>
    </source>
</evidence>
<sequence length="227" mass="25412">MDRTKGSAFNGFFSGKRYEVIVSLFGMGGMFYKNSVTGLGLAPGMKALDLGCGTGQLSFALAAISSADCEIFGVDLATDQVGYAKERQKAYSGSFHFSVTSMDEIDFPNETFDLVMTSMALHEAKPEVRRIAIRKACCMLKTGGKFLLVDWGKPRFGGWGALFYPFCRWGQKDRDNWNNTYRELCESHGLSCKEDKYMNSVIRKQIFMKEPRQDTSEEVMNSACLTF</sequence>
<dbReference type="Gene3D" id="3.40.50.150">
    <property type="entry name" value="Vaccinia Virus protein VP39"/>
    <property type="match status" value="1"/>
</dbReference>
<dbReference type="OrthoDB" id="9784101at2"/>
<dbReference type="CDD" id="cd02440">
    <property type="entry name" value="AdoMet_MTases"/>
    <property type="match status" value="1"/>
</dbReference>
<name>A0A109W5B8_9BACT</name>
<dbReference type="Proteomes" id="UP000063964">
    <property type="component" value="Chromosome"/>
</dbReference>
<evidence type="ECO:0000256" key="4">
    <source>
        <dbReference type="ARBA" id="ARBA00025707"/>
    </source>
</evidence>
<dbReference type="KEGG" id="doa:AXF15_00665"/>
<comment type="catalytic activity">
    <reaction evidence="5">
        <text>phosphoethanolamine + S-adenosyl-L-methionine = N-methylethanolamine phosphate + S-adenosyl-L-homocysteine + H(+)</text>
        <dbReference type="Rhea" id="RHEA:20365"/>
        <dbReference type="ChEBI" id="CHEBI:15378"/>
        <dbReference type="ChEBI" id="CHEBI:57781"/>
        <dbReference type="ChEBI" id="CHEBI:57856"/>
        <dbReference type="ChEBI" id="CHEBI:58190"/>
        <dbReference type="ChEBI" id="CHEBI:59789"/>
        <dbReference type="EC" id="2.1.1.103"/>
    </reaction>
    <physiologicalReaction direction="left-to-right" evidence="5">
        <dbReference type="Rhea" id="RHEA:20366"/>
    </physiologicalReaction>
</comment>
<evidence type="ECO:0000256" key="3">
    <source>
        <dbReference type="ARBA" id="ARBA00022679"/>
    </source>
</evidence>
<dbReference type="InterPro" id="IPR029063">
    <property type="entry name" value="SAM-dependent_MTases_sf"/>
</dbReference>
<dbReference type="PANTHER" id="PTHR44307:SF2">
    <property type="entry name" value="PHOSPHOETHANOLAMINE METHYLTRANSFERASE ISOFORM X1"/>
    <property type="match status" value="1"/>
</dbReference>
<proteinExistence type="predicted"/>
<accession>A0A109W5B8</accession>
<dbReference type="RefSeq" id="WP_066601879.1">
    <property type="nucleotide sequence ID" value="NZ_CP014230.1"/>
</dbReference>
<evidence type="ECO:0000313" key="8">
    <source>
        <dbReference type="Proteomes" id="UP000063964"/>
    </source>
</evidence>
<dbReference type="SUPFAM" id="SSF53335">
    <property type="entry name" value="S-adenosyl-L-methionine-dependent methyltransferases"/>
    <property type="match status" value="1"/>
</dbReference>
<evidence type="ECO:0000256" key="2">
    <source>
        <dbReference type="ARBA" id="ARBA00022603"/>
    </source>
</evidence>
<comment type="pathway">
    <text evidence="4">Phospholipid metabolism.</text>
</comment>